<dbReference type="PANTHER" id="PTHR42738">
    <property type="entry name" value="HYDROXYMETHYLGLUTARYL-COA LYASE"/>
    <property type="match status" value="1"/>
</dbReference>
<evidence type="ECO:0000259" key="4">
    <source>
        <dbReference type="PROSITE" id="PS50991"/>
    </source>
</evidence>
<dbReference type="STRING" id="1121476.SAMN02745751_00134"/>
<dbReference type="GO" id="GO:0004419">
    <property type="term" value="F:hydroxymethylglutaryl-CoA lyase activity"/>
    <property type="evidence" value="ECO:0007669"/>
    <property type="project" value="TreeGrafter"/>
</dbReference>
<dbReference type="SUPFAM" id="SSF51569">
    <property type="entry name" value="Aldolase"/>
    <property type="match status" value="1"/>
</dbReference>
<dbReference type="GO" id="GO:0046951">
    <property type="term" value="P:ketone body biosynthetic process"/>
    <property type="evidence" value="ECO:0007669"/>
    <property type="project" value="TreeGrafter"/>
</dbReference>
<evidence type="ECO:0000313" key="5">
    <source>
        <dbReference type="EMBL" id="SHI36303.1"/>
    </source>
</evidence>
<proteinExistence type="inferred from homology"/>
<dbReference type="RefSeq" id="WP_073045560.1">
    <property type="nucleotide sequence ID" value="NZ_FQZL01000004.1"/>
</dbReference>
<evidence type="ECO:0000256" key="1">
    <source>
        <dbReference type="ARBA" id="ARBA00009405"/>
    </source>
</evidence>
<keyword evidence="6" id="KW-1185">Reference proteome</keyword>
<dbReference type="GO" id="GO:0006552">
    <property type="term" value="P:L-leucine catabolic process"/>
    <property type="evidence" value="ECO:0007669"/>
    <property type="project" value="TreeGrafter"/>
</dbReference>
<accession>A0A1M6AJC2</accession>
<dbReference type="Gene3D" id="3.20.20.70">
    <property type="entry name" value="Aldolase class I"/>
    <property type="match status" value="1"/>
</dbReference>
<organism evidence="5 6">
    <name type="scientific">Dethiosulfatibacter aminovorans DSM 17477</name>
    <dbReference type="NCBI Taxonomy" id="1121476"/>
    <lineage>
        <taxon>Bacteria</taxon>
        <taxon>Bacillati</taxon>
        <taxon>Bacillota</taxon>
        <taxon>Tissierellia</taxon>
        <taxon>Dethiosulfatibacter</taxon>
    </lineage>
</organism>
<feature type="domain" description="Pyruvate carboxyltransferase" evidence="4">
    <location>
        <begin position="7"/>
        <end position="274"/>
    </location>
</feature>
<dbReference type="OrthoDB" id="9784013at2"/>
<dbReference type="EMBL" id="FQZL01000004">
    <property type="protein sequence ID" value="SHI36303.1"/>
    <property type="molecule type" value="Genomic_DNA"/>
</dbReference>
<keyword evidence="2" id="KW-0479">Metal-binding</keyword>
<dbReference type="InterPro" id="IPR000891">
    <property type="entry name" value="PYR_CT"/>
</dbReference>
<evidence type="ECO:0000256" key="3">
    <source>
        <dbReference type="ARBA" id="ARBA00023239"/>
    </source>
</evidence>
<dbReference type="GO" id="GO:0046872">
    <property type="term" value="F:metal ion binding"/>
    <property type="evidence" value="ECO:0007669"/>
    <property type="project" value="UniProtKB-KW"/>
</dbReference>
<gene>
    <name evidence="5" type="ORF">SAMN02745751_00134</name>
</gene>
<reference evidence="5 6" key="1">
    <citation type="submission" date="2016-11" db="EMBL/GenBank/DDBJ databases">
        <authorList>
            <person name="Jaros S."/>
            <person name="Januszkiewicz K."/>
            <person name="Wedrychowicz H."/>
        </authorList>
    </citation>
    <scope>NUCLEOTIDE SEQUENCE [LARGE SCALE GENOMIC DNA]</scope>
    <source>
        <strain evidence="5 6">DSM 17477</strain>
    </source>
</reference>
<comment type="similarity">
    <text evidence="1">Belongs to the HMG-CoA lyase family.</text>
</comment>
<sequence>MKYPKKVIIAEVGPRDGLQNEKKILPAHVKADLIDKAIEAGYKVIEVGSMVHPKAIPALADTAEVFKMIKNKDKADLRVLIPNFKGAERAIAAGFKKIKLTVSISESHNLANFNRKPEETIASFTDSINLARENGVAVSGAMATSFGCPFEGEISIQQIDEVVKQFTALGIMELSLSDTTGMANPKDVYEKCIYFKEKYPEVTWNLHFHNTRGMAMANILAAMEAGMDRFDGAFGGLGGCPFAPGASGNIASEDIVHMLELMGIETGIDIDKAIEIAREVREHVEHDLDSCMLKAGKVSDLVLERPKGQIKPGK</sequence>
<keyword evidence="3 5" id="KW-0456">Lyase</keyword>
<dbReference type="FunFam" id="3.20.20.70:FF:000071">
    <property type="entry name" value="Hydroxymethylglutaryl-CoA lyase"/>
    <property type="match status" value="1"/>
</dbReference>
<dbReference type="Proteomes" id="UP000184052">
    <property type="component" value="Unassembled WGS sequence"/>
</dbReference>
<dbReference type="PANTHER" id="PTHR42738:SF7">
    <property type="entry name" value="HYDROXYMETHYLGLUTARYL-COA LYASE"/>
    <property type="match status" value="1"/>
</dbReference>
<name>A0A1M6AJC2_9FIRM</name>
<dbReference type="CDD" id="cd07938">
    <property type="entry name" value="DRE_TIM_HMGL"/>
    <property type="match status" value="1"/>
</dbReference>
<evidence type="ECO:0000313" key="6">
    <source>
        <dbReference type="Proteomes" id="UP000184052"/>
    </source>
</evidence>
<dbReference type="Pfam" id="PF00682">
    <property type="entry name" value="HMGL-like"/>
    <property type="match status" value="1"/>
</dbReference>
<protein>
    <submittedName>
        <fullName evidence="5">Hydroxymethylglutaryl-CoA lyase</fullName>
    </submittedName>
</protein>
<dbReference type="AlphaFoldDB" id="A0A1M6AJC2"/>
<dbReference type="NCBIfam" id="NF004283">
    <property type="entry name" value="PRK05692.1"/>
    <property type="match status" value="1"/>
</dbReference>
<dbReference type="PROSITE" id="PS50991">
    <property type="entry name" value="PYR_CT"/>
    <property type="match status" value="1"/>
</dbReference>
<evidence type="ECO:0000256" key="2">
    <source>
        <dbReference type="ARBA" id="ARBA00022723"/>
    </source>
</evidence>
<dbReference type="InterPro" id="IPR013785">
    <property type="entry name" value="Aldolase_TIM"/>
</dbReference>
<dbReference type="InterPro" id="IPR043594">
    <property type="entry name" value="HMGL"/>
</dbReference>